<evidence type="ECO:0000313" key="1">
    <source>
        <dbReference type="EMBL" id="KAJ6958451.1"/>
    </source>
</evidence>
<comment type="caution">
    <text evidence="1">The sequence shown here is derived from an EMBL/GenBank/DDBJ whole genome shotgun (WGS) entry which is preliminary data.</text>
</comment>
<reference evidence="1 2" key="1">
    <citation type="journal article" date="2023" name="Mol. Ecol. Resour.">
        <title>Chromosome-level genome assembly of a triploid poplar Populus alba 'Berolinensis'.</title>
        <authorList>
            <person name="Chen S."/>
            <person name="Yu Y."/>
            <person name="Wang X."/>
            <person name="Wang S."/>
            <person name="Zhang T."/>
            <person name="Zhou Y."/>
            <person name="He R."/>
            <person name="Meng N."/>
            <person name="Wang Y."/>
            <person name="Liu W."/>
            <person name="Liu Z."/>
            <person name="Liu J."/>
            <person name="Guo Q."/>
            <person name="Huang H."/>
            <person name="Sederoff R.R."/>
            <person name="Wang G."/>
            <person name="Qu G."/>
            <person name="Chen S."/>
        </authorList>
    </citation>
    <scope>NUCLEOTIDE SEQUENCE [LARGE SCALE GENOMIC DNA]</scope>
    <source>
        <strain evidence="1">SC-2020</strain>
    </source>
</reference>
<name>A0AAD6PRC1_9ROSI</name>
<sequence length="73" mass="7863">MIYATQPSLVVAVTTCNNFDEGSDIETVLTSSPLSRKENYEMGPSKSIILLSPGCDGGAMARPASDNLARRWK</sequence>
<protein>
    <submittedName>
        <fullName evidence="1">Uncharacterized protein</fullName>
    </submittedName>
</protein>
<proteinExistence type="predicted"/>
<keyword evidence="2" id="KW-1185">Reference proteome</keyword>
<evidence type="ECO:0000313" key="2">
    <source>
        <dbReference type="Proteomes" id="UP001164929"/>
    </source>
</evidence>
<accession>A0AAD6PRC1</accession>
<gene>
    <name evidence="1" type="ORF">NC653_040175</name>
</gene>
<organism evidence="1 2">
    <name type="scientific">Populus alba x Populus x berolinensis</name>
    <dbReference type="NCBI Taxonomy" id="444605"/>
    <lineage>
        <taxon>Eukaryota</taxon>
        <taxon>Viridiplantae</taxon>
        <taxon>Streptophyta</taxon>
        <taxon>Embryophyta</taxon>
        <taxon>Tracheophyta</taxon>
        <taxon>Spermatophyta</taxon>
        <taxon>Magnoliopsida</taxon>
        <taxon>eudicotyledons</taxon>
        <taxon>Gunneridae</taxon>
        <taxon>Pentapetalae</taxon>
        <taxon>rosids</taxon>
        <taxon>fabids</taxon>
        <taxon>Malpighiales</taxon>
        <taxon>Salicaceae</taxon>
        <taxon>Saliceae</taxon>
        <taxon>Populus</taxon>
    </lineage>
</organism>
<dbReference type="EMBL" id="JAQIZT010000018">
    <property type="protein sequence ID" value="KAJ6958451.1"/>
    <property type="molecule type" value="Genomic_DNA"/>
</dbReference>
<dbReference type="AlphaFoldDB" id="A0AAD6PRC1"/>
<dbReference type="Proteomes" id="UP001164929">
    <property type="component" value="Chromosome 18"/>
</dbReference>